<dbReference type="InterPro" id="IPR001608">
    <property type="entry name" value="Ala_racemase_N"/>
</dbReference>
<keyword evidence="7" id="KW-1185">Reference proteome</keyword>
<feature type="domain" description="Alanine racemase N-terminal" evidence="5">
    <location>
        <begin position="36"/>
        <end position="227"/>
    </location>
</feature>
<dbReference type="STRING" id="525904.Tter_0939"/>
<comment type="function">
    <text evidence="2">Pyridoxal 5'-phosphate (PLP)-binding protein, which is involved in PLP homeostasis.</text>
</comment>
<gene>
    <name evidence="6" type="ordered locus">Tter_0939</name>
</gene>
<evidence type="ECO:0000256" key="1">
    <source>
        <dbReference type="ARBA" id="ARBA00022898"/>
    </source>
</evidence>
<dbReference type="Pfam" id="PF01168">
    <property type="entry name" value="Ala_racemase_N"/>
    <property type="match status" value="1"/>
</dbReference>
<dbReference type="PANTHER" id="PTHR10146">
    <property type="entry name" value="PROLINE SYNTHETASE CO-TRANSCRIBED BACTERIAL HOMOLOG PROTEIN"/>
    <property type="match status" value="1"/>
</dbReference>
<dbReference type="EMBL" id="CP001825">
    <property type="protein sequence ID" value="ACZ41856.1"/>
    <property type="molecule type" value="Genomic_DNA"/>
</dbReference>
<accession>D1CG00</accession>
<dbReference type="InterPro" id="IPR029066">
    <property type="entry name" value="PLP-binding_barrel"/>
</dbReference>
<evidence type="ECO:0000256" key="2">
    <source>
        <dbReference type="HAMAP-Rule" id="MF_02087"/>
    </source>
</evidence>
<dbReference type="InterPro" id="IPR011078">
    <property type="entry name" value="PyrdxlP_homeostasis"/>
</dbReference>
<evidence type="ECO:0000256" key="3">
    <source>
        <dbReference type="PIRSR" id="PIRSR004848-1"/>
    </source>
</evidence>
<evidence type="ECO:0000256" key="4">
    <source>
        <dbReference type="RuleBase" id="RU004514"/>
    </source>
</evidence>
<evidence type="ECO:0000313" key="7">
    <source>
        <dbReference type="Proteomes" id="UP000000323"/>
    </source>
</evidence>
<comment type="cofactor">
    <cofactor evidence="3">
        <name>pyridoxal 5'-phosphate</name>
        <dbReference type="ChEBI" id="CHEBI:597326"/>
    </cofactor>
</comment>
<proteinExistence type="inferred from homology"/>
<dbReference type="Proteomes" id="UP000000323">
    <property type="component" value="Chromosome 1"/>
</dbReference>
<dbReference type="CDD" id="cd00635">
    <property type="entry name" value="PLPDE_III_YBL036c_like"/>
    <property type="match status" value="1"/>
</dbReference>
<organism evidence="6 7">
    <name type="scientific">Thermobaculum terrenum (strain ATCC BAA-798 / CCMEE 7001 / YNP1)</name>
    <dbReference type="NCBI Taxonomy" id="525904"/>
    <lineage>
        <taxon>Bacteria</taxon>
        <taxon>Bacillati</taxon>
        <taxon>Chloroflexota</taxon>
        <taxon>Chloroflexia</taxon>
        <taxon>Candidatus Thermobaculales</taxon>
        <taxon>Candidatus Thermobaculaceae</taxon>
        <taxon>Thermobaculum</taxon>
    </lineage>
</organism>
<name>D1CG00_THET1</name>
<protein>
    <recommendedName>
        <fullName evidence="2">Pyridoxal phosphate homeostasis protein</fullName>
        <shortName evidence="2">PLP homeostasis protein</shortName>
    </recommendedName>
</protein>
<dbReference type="GO" id="GO:0030170">
    <property type="term" value="F:pyridoxal phosphate binding"/>
    <property type="evidence" value="ECO:0007669"/>
    <property type="project" value="UniProtKB-UniRule"/>
</dbReference>
<dbReference type="NCBIfam" id="TIGR00044">
    <property type="entry name" value="YggS family pyridoxal phosphate-dependent enzyme"/>
    <property type="match status" value="1"/>
</dbReference>
<comment type="similarity">
    <text evidence="2 4">Belongs to the pyridoxal phosphate-binding protein YggS/PROSC family.</text>
</comment>
<dbReference type="RefSeq" id="WP_012874891.1">
    <property type="nucleotide sequence ID" value="NC_013525.1"/>
</dbReference>
<dbReference type="HOGENOM" id="CLU_059988_1_0_0"/>
<feature type="modified residue" description="N6-(pyridoxal phosphate)lysine" evidence="2 3">
    <location>
        <position position="38"/>
    </location>
</feature>
<dbReference type="SUPFAM" id="SSF51419">
    <property type="entry name" value="PLP-binding barrel"/>
    <property type="match status" value="1"/>
</dbReference>
<evidence type="ECO:0000313" key="6">
    <source>
        <dbReference type="EMBL" id="ACZ41856.1"/>
    </source>
</evidence>
<dbReference type="HAMAP" id="MF_02087">
    <property type="entry name" value="PLP_homeostasis"/>
    <property type="match status" value="1"/>
</dbReference>
<dbReference type="PIRSF" id="PIRSF004848">
    <property type="entry name" value="YBL036c_PLPDEIII"/>
    <property type="match status" value="1"/>
</dbReference>
<dbReference type="PANTHER" id="PTHR10146:SF14">
    <property type="entry name" value="PYRIDOXAL PHOSPHATE HOMEOSTASIS PROTEIN"/>
    <property type="match status" value="1"/>
</dbReference>
<dbReference type="OrthoDB" id="9804072at2"/>
<evidence type="ECO:0000259" key="5">
    <source>
        <dbReference type="Pfam" id="PF01168"/>
    </source>
</evidence>
<reference evidence="7" key="1">
    <citation type="journal article" date="2010" name="Stand. Genomic Sci.">
        <title>Complete genome sequence of 'Thermobaculum terrenum' type strain (YNP1).</title>
        <authorList>
            <person name="Kiss H."/>
            <person name="Cleland D."/>
            <person name="Lapidus A."/>
            <person name="Lucas S."/>
            <person name="Glavina Del Rio T."/>
            <person name="Nolan M."/>
            <person name="Tice H."/>
            <person name="Han C."/>
            <person name="Goodwin L."/>
            <person name="Pitluck S."/>
            <person name="Liolios K."/>
            <person name="Ivanova N."/>
            <person name="Mavromatis K."/>
            <person name="Ovchinnikova G."/>
            <person name="Pati A."/>
            <person name="Chen A."/>
            <person name="Palaniappan K."/>
            <person name="Land M."/>
            <person name="Hauser L."/>
            <person name="Chang Y."/>
            <person name="Jeffries C."/>
            <person name="Lu M."/>
            <person name="Brettin T."/>
            <person name="Detter J."/>
            <person name="Goker M."/>
            <person name="Tindall B."/>
            <person name="Beck B."/>
            <person name="McDermott T."/>
            <person name="Woyke T."/>
            <person name="Bristow J."/>
            <person name="Eisen J."/>
            <person name="Markowitz V."/>
            <person name="Hugenholtz P."/>
            <person name="Kyrpides N."/>
            <person name="Klenk H."/>
            <person name="Cheng J."/>
        </authorList>
    </citation>
    <scope>NUCLEOTIDE SEQUENCE [LARGE SCALE GENOMIC DNA]</scope>
    <source>
        <strain evidence="7">ATCC BAA-798 / YNP1</strain>
    </source>
</reference>
<dbReference type="Gene3D" id="3.20.20.10">
    <property type="entry name" value="Alanine racemase"/>
    <property type="match status" value="1"/>
</dbReference>
<dbReference type="AlphaFoldDB" id="D1CG00"/>
<sequence>MKDIDVYRNALEVIEKCRDRAIASGRTPDAVTIIAAAKTFPVEHVLPALEAGIRDVGENRVQEAEAKWSDHYIRNAIRLHMIGTLQKNKVKKAINLFDIIHSCSSVELGLRISNYSQDKLFPILLEVNLANEPSKTGFPASELVPAVEQLGQVPNLKLLGLMAIPPYSPDPEQSRPYFAQLRRLSDDLCSRYDFFGPELSMGMSEDYLVAIEEGATMVRIGRAIFGPRS</sequence>
<dbReference type="KEGG" id="ttr:Tter_0939"/>
<dbReference type="eggNOG" id="COG0325">
    <property type="taxonomic scope" value="Bacteria"/>
</dbReference>
<keyword evidence="1 2" id="KW-0663">Pyridoxal phosphate</keyword>